<dbReference type="InterPro" id="IPR001245">
    <property type="entry name" value="Ser-Thr/Tyr_kinase_cat_dom"/>
</dbReference>
<evidence type="ECO:0000256" key="2">
    <source>
        <dbReference type="ARBA" id="ARBA00022741"/>
    </source>
</evidence>
<dbReference type="GeneID" id="94846229"/>
<protein>
    <submittedName>
        <fullName evidence="6">TKL family protein kinase</fullName>
    </submittedName>
</protein>
<dbReference type="InterPro" id="IPR008271">
    <property type="entry name" value="Ser/Thr_kinase_AS"/>
</dbReference>
<dbReference type="PANTHER" id="PTHR44329">
    <property type="entry name" value="SERINE/THREONINE-PROTEIN KINASE TNNI3K-RELATED"/>
    <property type="match status" value="1"/>
</dbReference>
<gene>
    <name evidence="6" type="ORF">TRFO_37592</name>
</gene>
<dbReference type="PRINTS" id="PR00109">
    <property type="entry name" value="TYRKINASE"/>
</dbReference>
<dbReference type="OrthoDB" id="6718656at2759"/>
<evidence type="ECO:0000256" key="4">
    <source>
        <dbReference type="PROSITE-ProRule" id="PRU10141"/>
    </source>
</evidence>
<keyword evidence="6" id="KW-0418">Kinase</keyword>
<dbReference type="InterPro" id="IPR000719">
    <property type="entry name" value="Prot_kinase_dom"/>
</dbReference>
<dbReference type="VEuPathDB" id="TrichDB:TRFO_37592"/>
<dbReference type="InterPro" id="IPR051681">
    <property type="entry name" value="Ser/Thr_Kinases-Pseudokinases"/>
</dbReference>
<evidence type="ECO:0000256" key="1">
    <source>
        <dbReference type="ARBA" id="ARBA00022527"/>
    </source>
</evidence>
<keyword evidence="1" id="KW-0723">Serine/threonine-protein kinase</keyword>
<dbReference type="Gene3D" id="1.10.510.10">
    <property type="entry name" value="Transferase(Phosphotransferase) domain 1"/>
    <property type="match status" value="1"/>
</dbReference>
<dbReference type="SUPFAM" id="SSF56112">
    <property type="entry name" value="Protein kinase-like (PK-like)"/>
    <property type="match status" value="1"/>
</dbReference>
<keyword evidence="7" id="KW-1185">Reference proteome</keyword>
<dbReference type="RefSeq" id="XP_068349398.1">
    <property type="nucleotide sequence ID" value="XM_068511525.1"/>
</dbReference>
<keyword evidence="2 4" id="KW-0547">Nucleotide-binding</keyword>
<dbReference type="GO" id="GO:0004674">
    <property type="term" value="F:protein serine/threonine kinase activity"/>
    <property type="evidence" value="ECO:0007669"/>
    <property type="project" value="UniProtKB-KW"/>
</dbReference>
<comment type="caution">
    <text evidence="6">The sequence shown here is derived from an EMBL/GenBank/DDBJ whole genome shotgun (WGS) entry which is preliminary data.</text>
</comment>
<feature type="binding site" evidence="4">
    <location>
        <position position="221"/>
    </location>
    <ligand>
        <name>ATP</name>
        <dbReference type="ChEBI" id="CHEBI:30616"/>
    </ligand>
</feature>
<sequence length="993" mass="113164">MQIGNLPTTLGQWKRYFDITYTYIESVVPTISFGHNKIDLIMTNLQAFRTNFLRDHPPEIKGKDARILFDFFKSCTAFISFASRYGAKSMLSYFLKHPINEQYNELSLLWKSWSLISSSLLTKTFLDINGLCYAHYLDMVAMYETFKSAVHQLPVPVANAVKNKLDDILLILGKVPPQQDKQFPGIIQHNQFQNIKEVGRGAFAQVNLAKMVPSGEEVAVKELKSVKLSKRNILSLKRELNALLKLKHPNVIEYCGVTVTPPFCIATRYLPNGCLFDALHGKNAKKLSPTTRLKIACGLARGLEYLDAMRFIHRDFKSQNILLDEDYNAVICDFGFARQIGPNMTLELGTIQWTAPEVLQKGEGNYDSSVDVYSLGLILYELLSCEVPYRGYFVTQIAAMVVYKNVRPELPANTKPEMANLIRNCWVADPAHRPKAEVVRKYLESGTAIFEGTNVREYMAWVNQTRPQHEAIMKRAIDRADHEMAELLEKIHTINPLDPTALLNLQQLYHMDYQLTIQLFKDILRLINQNLSLPVQDAAYDIMKQMLSKDSITEIIKPEIIVDEIITMIESQPLFVITALKLIANKITNVPEMIKKFLSMPNSHVTLEVIQALISQNIQKLQPKDIVETYNALTGRYAIGFFRFMITIFGPLPEFLPLACKSLFLLSLYIKGLANLCETNSKKVKAMINIEEVRDGEDLQNLLDSVSNLLVNPEAEINEKTASIIYKYIVNNCFTYNATETILPLLNTCARVGTMKAIIAQSDVWNFIIGGLSEDGEELKNALLLIERIPICNDTTLRILIWKTLVDKYIKTKDKDVTHAMCSLLNRRTDFDLANLIPCLLEGLTSDDNNYCVTALKLARRFKVDVYSAMNTDTFWKSLTAQMEKKDEVVCKSIGKLVTKMIEQMETFSFDPQFYGSVISLLYDPNTTFDTAMPFIVFLGASCRVKKIVIFLYKRCFVRYLEQLPWRYENEPRVADAIEYCASIMNRFYSASA</sequence>
<dbReference type="PROSITE" id="PS00107">
    <property type="entry name" value="PROTEIN_KINASE_ATP"/>
    <property type="match status" value="1"/>
</dbReference>
<accession>A0A1J4JFM0</accession>
<dbReference type="Proteomes" id="UP000179807">
    <property type="component" value="Unassembled WGS sequence"/>
</dbReference>
<proteinExistence type="predicted"/>
<reference evidence="6" key="1">
    <citation type="submission" date="2016-10" db="EMBL/GenBank/DDBJ databases">
        <authorList>
            <person name="Benchimol M."/>
            <person name="Almeida L.G."/>
            <person name="Vasconcelos A.T."/>
            <person name="Perreira-Neves A."/>
            <person name="Rosa I.A."/>
            <person name="Tasca T."/>
            <person name="Bogo M.R."/>
            <person name="de Souza W."/>
        </authorList>
    </citation>
    <scope>NUCLEOTIDE SEQUENCE [LARGE SCALE GENOMIC DNA]</scope>
    <source>
        <strain evidence="6">K</strain>
    </source>
</reference>
<keyword evidence="3 4" id="KW-0067">ATP-binding</keyword>
<evidence type="ECO:0000313" key="7">
    <source>
        <dbReference type="Proteomes" id="UP000179807"/>
    </source>
</evidence>
<dbReference type="PROSITE" id="PS50011">
    <property type="entry name" value="PROTEIN_KINASE_DOM"/>
    <property type="match status" value="1"/>
</dbReference>
<dbReference type="EMBL" id="MLAK01001188">
    <property type="protein sequence ID" value="OHS96261.1"/>
    <property type="molecule type" value="Genomic_DNA"/>
</dbReference>
<dbReference type="SUPFAM" id="SSF48371">
    <property type="entry name" value="ARM repeat"/>
    <property type="match status" value="1"/>
</dbReference>
<dbReference type="InterPro" id="IPR011009">
    <property type="entry name" value="Kinase-like_dom_sf"/>
</dbReference>
<dbReference type="InterPro" id="IPR017441">
    <property type="entry name" value="Protein_kinase_ATP_BS"/>
</dbReference>
<evidence type="ECO:0000259" key="5">
    <source>
        <dbReference type="PROSITE" id="PS50011"/>
    </source>
</evidence>
<name>A0A1J4JFM0_9EUKA</name>
<dbReference type="CDD" id="cd13999">
    <property type="entry name" value="STKc_MAP3K-like"/>
    <property type="match status" value="1"/>
</dbReference>
<evidence type="ECO:0000256" key="3">
    <source>
        <dbReference type="ARBA" id="ARBA00022840"/>
    </source>
</evidence>
<organism evidence="6 7">
    <name type="scientific">Tritrichomonas foetus</name>
    <dbReference type="NCBI Taxonomy" id="1144522"/>
    <lineage>
        <taxon>Eukaryota</taxon>
        <taxon>Metamonada</taxon>
        <taxon>Parabasalia</taxon>
        <taxon>Tritrichomonadida</taxon>
        <taxon>Tritrichomonadidae</taxon>
        <taxon>Tritrichomonas</taxon>
    </lineage>
</organism>
<feature type="domain" description="Protein kinase" evidence="5">
    <location>
        <begin position="192"/>
        <end position="443"/>
    </location>
</feature>
<dbReference type="InterPro" id="IPR016024">
    <property type="entry name" value="ARM-type_fold"/>
</dbReference>
<dbReference type="PANTHER" id="PTHR44329:SF214">
    <property type="entry name" value="PROTEIN KINASE DOMAIN-CONTAINING PROTEIN"/>
    <property type="match status" value="1"/>
</dbReference>
<dbReference type="GO" id="GO:0005524">
    <property type="term" value="F:ATP binding"/>
    <property type="evidence" value="ECO:0007669"/>
    <property type="project" value="UniProtKB-UniRule"/>
</dbReference>
<keyword evidence="6" id="KW-0808">Transferase</keyword>
<dbReference type="Pfam" id="PF07714">
    <property type="entry name" value="PK_Tyr_Ser-Thr"/>
    <property type="match status" value="1"/>
</dbReference>
<dbReference type="PROSITE" id="PS00108">
    <property type="entry name" value="PROTEIN_KINASE_ST"/>
    <property type="match status" value="1"/>
</dbReference>
<dbReference type="AlphaFoldDB" id="A0A1J4JFM0"/>
<evidence type="ECO:0000313" key="6">
    <source>
        <dbReference type="EMBL" id="OHS96261.1"/>
    </source>
</evidence>